<dbReference type="EMBL" id="ADFQ01000083">
    <property type="protein sequence ID" value="EFN90821.1"/>
    <property type="molecule type" value="Genomic_DNA"/>
</dbReference>
<dbReference type="AlphaFoldDB" id="E1GWZ6"/>
<organism evidence="1 2">
    <name type="scientific">Prevotella amnii CRIS 21A-A</name>
    <dbReference type="NCBI Taxonomy" id="679191"/>
    <lineage>
        <taxon>Bacteria</taxon>
        <taxon>Pseudomonadati</taxon>
        <taxon>Bacteroidota</taxon>
        <taxon>Bacteroidia</taxon>
        <taxon>Bacteroidales</taxon>
        <taxon>Prevotellaceae</taxon>
        <taxon>Prevotella</taxon>
    </lineage>
</organism>
<comment type="caution">
    <text evidence="1">The sequence shown here is derived from an EMBL/GenBank/DDBJ whole genome shotgun (WGS) entry which is preliminary data.</text>
</comment>
<evidence type="ECO:0000313" key="2">
    <source>
        <dbReference type="Proteomes" id="UP000016016"/>
    </source>
</evidence>
<protein>
    <submittedName>
        <fullName evidence="1">Uncharacterized protein</fullName>
    </submittedName>
</protein>
<evidence type="ECO:0000313" key="1">
    <source>
        <dbReference type="EMBL" id="EFN90821.1"/>
    </source>
</evidence>
<reference evidence="1 2" key="1">
    <citation type="submission" date="2010-09" db="EMBL/GenBank/DDBJ databases">
        <authorList>
            <person name="Harkins D.M."/>
            <person name="Madupu R."/>
            <person name="Durkin A.S."/>
            <person name="Torralba M."/>
            <person name="Methe B."/>
            <person name="Sutton G.G."/>
            <person name="Nelson K.E."/>
        </authorList>
    </citation>
    <scope>NUCLEOTIDE SEQUENCE [LARGE SCALE GENOMIC DNA]</scope>
    <source>
        <strain evidence="1 2">CRIS 21A-A</strain>
    </source>
</reference>
<proteinExistence type="predicted"/>
<accession>E1GWZ6</accession>
<sequence length="40" mass="5027">MFHKYNKWLLIYFPYGTASFYLFQNKNYFIRIKDNSNNIL</sequence>
<dbReference type="Proteomes" id="UP000016016">
    <property type="component" value="Unassembled WGS sequence"/>
</dbReference>
<name>E1GWZ6_9BACT</name>
<gene>
    <name evidence="1" type="ORF">HMPREF9018_0716</name>
</gene>